<keyword evidence="2" id="KW-1133">Transmembrane helix</keyword>
<protein>
    <recommendedName>
        <fullName evidence="5">LapA family protein</fullName>
    </recommendedName>
</protein>
<accession>A0A367FS71</accession>
<organism evidence="3 4">
    <name type="scientific">Sphaerisporangium album</name>
    <dbReference type="NCBI Taxonomy" id="509200"/>
    <lineage>
        <taxon>Bacteria</taxon>
        <taxon>Bacillati</taxon>
        <taxon>Actinomycetota</taxon>
        <taxon>Actinomycetes</taxon>
        <taxon>Streptosporangiales</taxon>
        <taxon>Streptosporangiaceae</taxon>
        <taxon>Sphaerisporangium</taxon>
    </lineage>
</organism>
<comment type="caution">
    <text evidence="3">The sequence shown here is derived from an EMBL/GenBank/DDBJ whole genome shotgun (WGS) entry which is preliminary data.</text>
</comment>
<reference evidence="3 4" key="1">
    <citation type="submission" date="2018-06" db="EMBL/GenBank/DDBJ databases">
        <title>Sphaerisporangium craniellae sp. nov., isolated from a marine sponge in the South China Sea.</title>
        <authorList>
            <person name="Li L."/>
        </authorList>
    </citation>
    <scope>NUCLEOTIDE SEQUENCE [LARGE SCALE GENOMIC DNA]</scope>
    <source>
        <strain evidence="3 4">CCTCC AA 208026</strain>
    </source>
</reference>
<dbReference type="AlphaFoldDB" id="A0A367FS71"/>
<evidence type="ECO:0000256" key="2">
    <source>
        <dbReference type="SAM" id="Phobius"/>
    </source>
</evidence>
<name>A0A367FS71_9ACTN</name>
<feature type="compositionally biased region" description="Low complexity" evidence="1">
    <location>
        <begin position="104"/>
        <end position="129"/>
    </location>
</feature>
<keyword evidence="4" id="KW-1185">Reference proteome</keyword>
<feature type="compositionally biased region" description="Basic and acidic residues" evidence="1">
    <location>
        <begin position="176"/>
        <end position="185"/>
    </location>
</feature>
<keyword evidence="2" id="KW-0472">Membrane</keyword>
<feature type="region of interest" description="Disordered" evidence="1">
    <location>
        <begin position="73"/>
        <end position="185"/>
    </location>
</feature>
<sequence length="185" mass="19523">MIVLGMLLIVLAGAALVAVATDGTGGVAMSVTVFDRTLELSKLELFLAGAAAAAVFLIGLMVLTGGMRRSGVRRRRLREARAESARVSRLEEEKRRLEQKLEAESATPAPVAPVTVPAQAPAPESSPAGRHAHVDRDHDGVDDRDEIGAADRVGASTRPARAATDASEPYPTDRLVAGDRPRDAR</sequence>
<evidence type="ECO:0000313" key="3">
    <source>
        <dbReference type="EMBL" id="RCG33238.1"/>
    </source>
</evidence>
<evidence type="ECO:0000313" key="4">
    <source>
        <dbReference type="Proteomes" id="UP000253094"/>
    </source>
</evidence>
<feature type="compositionally biased region" description="Basic and acidic residues" evidence="1">
    <location>
        <begin position="79"/>
        <end position="103"/>
    </location>
</feature>
<dbReference type="Proteomes" id="UP000253094">
    <property type="component" value="Unassembled WGS sequence"/>
</dbReference>
<evidence type="ECO:0008006" key="5">
    <source>
        <dbReference type="Google" id="ProtNLM"/>
    </source>
</evidence>
<proteinExistence type="predicted"/>
<gene>
    <name evidence="3" type="ORF">DQ384_02055</name>
</gene>
<keyword evidence="2" id="KW-0812">Transmembrane</keyword>
<feature type="transmembrane region" description="Helical" evidence="2">
    <location>
        <begin position="46"/>
        <end position="66"/>
    </location>
</feature>
<feature type="compositionally biased region" description="Basic and acidic residues" evidence="1">
    <location>
        <begin position="132"/>
        <end position="149"/>
    </location>
</feature>
<dbReference type="EMBL" id="QOIL01000001">
    <property type="protein sequence ID" value="RCG33238.1"/>
    <property type="molecule type" value="Genomic_DNA"/>
</dbReference>
<evidence type="ECO:0000256" key="1">
    <source>
        <dbReference type="SAM" id="MobiDB-lite"/>
    </source>
</evidence>